<dbReference type="EMBL" id="JH767155">
    <property type="protein sequence ID" value="EQC34420.1"/>
    <property type="molecule type" value="Genomic_DNA"/>
</dbReference>
<dbReference type="eggNOG" id="KOG2286">
    <property type="taxonomic scope" value="Eukaryota"/>
</dbReference>
<reference evidence="5 6" key="1">
    <citation type="submission" date="2012-04" db="EMBL/GenBank/DDBJ databases">
        <title>The Genome Sequence of Saprolegnia declina VS20.</title>
        <authorList>
            <consortium name="The Broad Institute Genome Sequencing Platform"/>
            <person name="Russ C."/>
            <person name="Nusbaum C."/>
            <person name="Tyler B."/>
            <person name="van West P."/>
            <person name="Dieguez-Uribeondo J."/>
            <person name="de Bruijn I."/>
            <person name="Tripathy S."/>
            <person name="Jiang R."/>
            <person name="Young S.K."/>
            <person name="Zeng Q."/>
            <person name="Gargeya S."/>
            <person name="Fitzgerald M."/>
            <person name="Haas B."/>
            <person name="Abouelleil A."/>
            <person name="Alvarado L."/>
            <person name="Arachchi H.M."/>
            <person name="Berlin A."/>
            <person name="Chapman S.B."/>
            <person name="Goldberg J."/>
            <person name="Griggs A."/>
            <person name="Gujja S."/>
            <person name="Hansen M."/>
            <person name="Howarth C."/>
            <person name="Imamovic A."/>
            <person name="Larimer J."/>
            <person name="McCowen C."/>
            <person name="Montmayeur A."/>
            <person name="Murphy C."/>
            <person name="Neiman D."/>
            <person name="Pearson M."/>
            <person name="Priest M."/>
            <person name="Roberts A."/>
            <person name="Saif S."/>
            <person name="Shea T."/>
            <person name="Sisk P."/>
            <person name="Sykes S."/>
            <person name="Wortman J."/>
            <person name="Nusbaum C."/>
            <person name="Birren B."/>
        </authorList>
    </citation>
    <scope>NUCLEOTIDE SEQUENCE [LARGE SCALE GENOMIC DNA]</scope>
    <source>
        <strain evidence="5 6">VS20</strain>
    </source>
</reference>
<comment type="similarity">
    <text evidence="1">Belongs to the SEC6 family.</text>
</comment>
<dbReference type="RefSeq" id="XP_008612282.1">
    <property type="nucleotide sequence ID" value="XM_008614060.1"/>
</dbReference>
<dbReference type="PANTHER" id="PTHR21292">
    <property type="entry name" value="EXOCYST COMPLEX COMPONENT SEC6-RELATED"/>
    <property type="match status" value="1"/>
</dbReference>
<feature type="coiled-coil region" evidence="4">
    <location>
        <begin position="82"/>
        <end position="132"/>
    </location>
</feature>
<dbReference type="GO" id="GO:0000149">
    <property type="term" value="F:SNARE binding"/>
    <property type="evidence" value="ECO:0007669"/>
    <property type="project" value="TreeGrafter"/>
</dbReference>
<keyword evidence="3" id="KW-0268">Exocytosis</keyword>
<organism evidence="5 6">
    <name type="scientific">Saprolegnia diclina (strain VS20)</name>
    <dbReference type="NCBI Taxonomy" id="1156394"/>
    <lineage>
        <taxon>Eukaryota</taxon>
        <taxon>Sar</taxon>
        <taxon>Stramenopiles</taxon>
        <taxon>Oomycota</taxon>
        <taxon>Saprolegniomycetes</taxon>
        <taxon>Saprolegniales</taxon>
        <taxon>Saprolegniaceae</taxon>
        <taxon>Saprolegnia</taxon>
    </lineage>
</organism>
<keyword evidence="6" id="KW-1185">Reference proteome</keyword>
<dbReference type="GO" id="GO:0051601">
    <property type="term" value="P:exocyst localization"/>
    <property type="evidence" value="ECO:0007669"/>
    <property type="project" value="TreeGrafter"/>
</dbReference>
<keyword evidence="2" id="KW-0813">Transport</keyword>
<name>T0QKU8_SAPDV</name>
<dbReference type="InterPro" id="IPR042532">
    <property type="entry name" value="EXOC3/Sec6_C"/>
</dbReference>
<accession>T0QKU8</accession>
<evidence type="ECO:0000256" key="2">
    <source>
        <dbReference type="ARBA" id="ARBA00022448"/>
    </source>
</evidence>
<dbReference type="OMA" id="MNIGPKT"/>
<dbReference type="PANTHER" id="PTHR21292:SF1">
    <property type="entry name" value="EXOCYST COMPLEX COMPONENT 3"/>
    <property type="match status" value="1"/>
</dbReference>
<sequence>MATTTSSSTIARLEAQARDPVEAIRMRLKDASDVVNTQQLAEIKYDYLQKDESTKGQLGGFVQAQIDEIERASALLDCDEPLEDVTSSLKEMGANCQRMRKELGDEGVASEVSIARRNLKELQSQLTLYEELPRKLDELQYTVQTSLGELLPVFTKWYACDEWRQKMLHQLHASQHDNQDDMFSSKHVPKALAAIQSRIDGVEKLGQTILNGAWTIVINCIEMVQFDKKRLLDAFQLLDVLEKRRRKRIDAGKVYLTNTLAAVPEEAMPSFYVLCRDQLETSLKTRVFDMFAAIAKDKPFNEAFNGMLQAASSLVLDFESVDRDVAGCFPPQLDAVQVFADGYNAALEEHLTKICSKTDLGVGQKLQLIQWVDYFNTEVGKYKQATPSQILDNTASLMMKLYLEGISDQVSTWVTNIYNRDEETIVGPAGELHSTRPNDIMNILSSQVSIAQEWLGGLLLAKVVGTCLSALMRQLSARKDYFAAHLANTDIEALCSFINDTDVLQSKCLELVDGIAFPGAADPNEEKQKLQTGLGDLLDATSADIVQLAVDVCSLVVSKIFADLEAETTAHWLGKKWDDDEPVVANLLATIEDYGADIRQWISSSFFNARVLRLALDRCVEEYTKRFLARTAPFNCDIAASRVQTDTTNLRTFFSKYESEMRRSGLRSDDDWAKCLESMTLLYDILTKKATLDDLHAQLKEIELQGILDEASAKRVDRMKQLIACVKRTVVPAHEAKKKADKKAEKKAEKKVDKPKKTFFKKDKGVTAPVAASAPIDDDVASSSEFQVKTASLEAFLGQ</sequence>
<evidence type="ECO:0000256" key="4">
    <source>
        <dbReference type="SAM" id="Coils"/>
    </source>
</evidence>
<dbReference type="VEuPathDB" id="FungiDB:SDRG_08190"/>
<dbReference type="InParanoid" id="T0QKU8"/>
<dbReference type="Pfam" id="PF06046">
    <property type="entry name" value="Sec6"/>
    <property type="match status" value="1"/>
</dbReference>
<dbReference type="Proteomes" id="UP000030762">
    <property type="component" value="Unassembled WGS sequence"/>
</dbReference>
<dbReference type="GO" id="GO:0000145">
    <property type="term" value="C:exocyst"/>
    <property type="evidence" value="ECO:0007669"/>
    <property type="project" value="InterPro"/>
</dbReference>
<dbReference type="Gene3D" id="1.10.357.70">
    <property type="entry name" value="Exocyst complex component Sec6, C-terminal domain"/>
    <property type="match status" value="1"/>
</dbReference>
<dbReference type="GO" id="GO:0006887">
    <property type="term" value="P:exocytosis"/>
    <property type="evidence" value="ECO:0007669"/>
    <property type="project" value="UniProtKB-KW"/>
</dbReference>
<protein>
    <recommendedName>
        <fullName evidence="7">Exocyst complex component Sec6</fullName>
    </recommendedName>
</protein>
<dbReference type="Gene3D" id="1.10.357.50">
    <property type="match status" value="1"/>
</dbReference>
<proteinExistence type="inferred from homology"/>
<evidence type="ECO:0000313" key="6">
    <source>
        <dbReference type="Proteomes" id="UP000030762"/>
    </source>
</evidence>
<gene>
    <name evidence="5" type="ORF">SDRG_08190</name>
</gene>
<evidence type="ECO:0008006" key="7">
    <source>
        <dbReference type="Google" id="ProtNLM"/>
    </source>
</evidence>
<dbReference type="InterPro" id="IPR010326">
    <property type="entry name" value="EXOC3/Sec6"/>
</dbReference>
<evidence type="ECO:0000256" key="3">
    <source>
        <dbReference type="ARBA" id="ARBA00022483"/>
    </source>
</evidence>
<dbReference type="STRING" id="1156394.T0QKU8"/>
<dbReference type="OrthoDB" id="190098at2759"/>
<keyword evidence="4" id="KW-0175">Coiled coil</keyword>
<evidence type="ECO:0000256" key="1">
    <source>
        <dbReference type="ARBA" id="ARBA00009447"/>
    </source>
</evidence>
<dbReference type="GeneID" id="19948917"/>
<dbReference type="AlphaFoldDB" id="T0QKU8"/>
<evidence type="ECO:0000313" key="5">
    <source>
        <dbReference type="EMBL" id="EQC34420.1"/>
    </source>
</evidence>